<name>A0AAU7TG49_9ACTN</name>
<dbReference type="InterPro" id="IPR019692">
    <property type="entry name" value="CFP-6_PH"/>
</dbReference>
<organism evidence="3">
    <name type="scientific">Kribbella sp. HUAS MG21</name>
    <dbReference type="NCBI Taxonomy" id="3160966"/>
    <lineage>
        <taxon>Bacteria</taxon>
        <taxon>Bacillati</taxon>
        <taxon>Actinomycetota</taxon>
        <taxon>Actinomycetes</taxon>
        <taxon>Propionibacteriales</taxon>
        <taxon>Kribbellaceae</taxon>
        <taxon>Kribbella</taxon>
    </lineage>
</organism>
<accession>A0AAU7TG49</accession>
<sequence>MKSKSPESEQYLSASNRITGVIVLVIGALGLLDIVLEWRTLTGLLVASIIGIFMVLAYVGLMRPSVTLSPEHLLLRNHLRDHLIPWSKVTGVDVTDILRVHAADAKYRAPGVQLVMRDLRKQRVGGRKLSADSSISKADFVVNRIEYHQEQYAAKSEGDAITRWARPELIAIGVLAVIAAVAALFR</sequence>
<keyword evidence="1" id="KW-1133">Transmembrane helix</keyword>
<feature type="transmembrane region" description="Helical" evidence="1">
    <location>
        <begin position="21"/>
        <end position="38"/>
    </location>
</feature>
<keyword evidence="1" id="KW-0812">Transmembrane</keyword>
<proteinExistence type="predicted"/>
<evidence type="ECO:0000256" key="1">
    <source>
        <dbReference type="SAM" id="Phobius"/>
    </source>
</evidence>
<evidence type="ECO:0000259" key="2">
    <source>
        <dbReference type="Pfam" id="PF10756"/>
    </source>
</evidence>
<dbReference type="EMBL" id="CP158165">
    <property type="protein sequence ID" value="XBV25761.1"/>
    <property type="molecule type" value="Genomic_DNA"/>
</dbReference>
<gene>
    <name evidence="3" type="ORF">ABN611_04915</name>
</gene>
<reference evidence="3" key="1">
    <citation type="submission" date="2024-06" db="EMBL/GenBank/DDBJ databases">
        <title>Kribbella sp. strain HUAS MG21 genome sequences.</title>
        <authorList>
            <person name="Mo P."/>
        </authorList>
    </citation>
    <scope>NUCLEOTIDE SEQUENCE</scope>
    <source>
        <strain evidence="3">HUAS MG21</strain>
    </source>
</reference>
<dbReference type="RefSeq" id="WP_350278569.1">
    <property type="nucleotide sequence ID" value="NZ_CP158165.1"/>
</dbReference>
<feature type="transmembrane region" description="Helical" evidence="1">
    <location>
        <begin position="44"/>
        <end position="61"/>
    </location>
</feature>
<dbReference type="Pfam" id="PF10756">
    <property type="entry name" value="bPH_6"/>
    <property type="match status" value="1"/>
</dbReference>
<evidence type="ECO:0000313" key="3">
    <source>
        <dbReference type="EMBL" id="XBV25761.1"/>
    </source>
</evidence>
<feature type="domain" description="Low molecular weight protein antigen 6 PH" evidence="2">
    <location>
        <begin position="63"/>
        <end position="104"/>
    </location>
</feature>
<keyword evidence="1" id="KW-0472">Membrane</keyword>
<protein>
    <submittedName>
        <fullName evidence="3">PH domain-containing protein</fullName>
    </submittedName>
</protein>
<feature type="transmembrane region" description="Helical" evidence="1">
    <location>
        <begin position="169"/>
        <end position="185"/>
    </location>
</feature>
<dbReference type="AlphaFoldDB" id="A0AAU7TG49"/>